<keyword evidence="2" id="KW-1185">Reference proteome</keyword>
<dbReference type="Proteomes" id="UP001596337">
    <property type="component" value="Unassembled WGS sequence"/>
</dbReference>
<evidence type="ECO:0000313" key="1">
    <source>
        <dbReference type="EMBL" id="MFC6868699.1"/>
    </source>
</evidence>
<organism evidence="1 2">
    <name type="scientific">Haloechinothrix salitolerans</name>
    <dbReference type="NCBI Taxonomy" id="926830"/>
    <lineage>
        <taxon>Bacteria</taxon>
        <taxon>Bacillati</taxon>
        <taxon>Actinomycetota</taxon>
        <taxon>Actinomycetes</taxon>
        <taxon>Pseudonocardiales</taxon>
        <taxon>Pseudonocardiaceae</taxon>
        <taxon>Haloechinothrix</taxon>
    </lineage>
</organism>
<sequence>MSSAAALTAAVSVRYAREQYALGYAHGRLGNEIDRAEALSFARFFATRCEDAGELVDVYDAYRVWEASR</sequence>
<name>A0ABW2C1M4_9PSEU</name>
<proteinExistence type="predicted"/>
<gene>
    <name evidence="1" type="ORF">ACFQGD_16280</name>
</gene>
<comment type="caution">
    <text evidence="1">The sequence shown here is derived from an EMBL/GenBank/DDBJ whole genome shotgun (WGS) entry which is preliminary data.</text>
</comment>
<dbReference type="EMBL" id="JBHSXX010000001">
    <property type="protein sequence ID" value="MFC6868699.1"/>
    <property type="molecule type" value="Genomic_DNA"/>
</dbReference>
<evidence type="ECO:0000313" key="2">
    <source>
        <dbReference type="Proteomes" id="UP001596337"/>
    </source>
</evidence>
<dbReference type="RefSeq" id="WP_345390695.1">
    <property type="nucleotide sequence ID" value="NZ_BAABLA010000005.1"/>
</dbReference>
<reference evidence="2" key="1">
    <citation type="journal article" date="2019" name="Int. J. Syst. Evol. Microbiol.">
        <title>The Global Catalogue of Microorganisms (GCM) 10K type strain sequencing project: providing services to taxonomists for standard genome sequencing and annotation.</title>
        <authorList>
            <consortium name="The Broad Institute Genomics Platform"/>
            <consortium name="The Broad Institute Genome Sequencing Center for Infectious Disease"/>
            <person name="Wu L."/>
            <person name="Ma J."/>
        </authorList>
    </citation>
    <scope>NUCLEOTIDE SEQUENCE [LARGE SCALE GENOMIC DNA]</scope>
    <source>
        <strain evidence="2">KCTC 32255</strain>
    </source>
</reference>
<protein>
    <submittedName>
        <fullName evidence="1">Uncharacterized protein</fullName>
    </submittedName>
</protein>
<accession>A0ABW2C1M4</accession>